<dbReference type="AlphaFoldDB" id="A0A7C4ZGW8"/>
<sequence>MAKLSLAEQYTLRSLTGRIVGEVLADAYGVPSLGMVTNKTFICSSLVGAVQAAFLADRGGLGRVVTTLTEKPEEASAAVQGLEGVNTVMVAYGGEADAETNYALTKAFLKAAAEADLDADLFFHVRIWVPGFVQRALKEEPQIAEYLQERALGTFTFDLDRGVFVFHAVEVTEEGEVVSEPVLEAPLSVEHTELLRRSL</sequence>
<accession>A0A7C4ZGW8</accession>
<comment type="caution">
    <text evidence="1">The sequence shown here is derived from an EMBL/GenBank/DDBJ whole genome shotgun (WGS) entry which is preliminary data.</text>
</comment>
<evidence type="ECO:0000313" key="1">
    <source>
        <dbReference type="EMBL" id="HGY09279.1"/>
    </source>
</evidence>
<protein>
    <submittedName>
        <fullName evidence="1">Uncharacterized protein</fullName>
    </submittedName>
</protein>
<reference evidence="1" key="1">
    <citation type="journal article" date="2020" name="mSystems">
        <title>Genome- and Community-Level Interaction Insights into Carbon Utilization and Element Cycling Functions of Hydrothermarchaeota in Hydrothermal Sediment.</title>
        <authorList>
            <person name="Zhou Z."/>
            <person name="Liu Y."/>
            <person name="Xu W."/>
            <person name="Pan J."/>
            <person name="Luo Z.H."/>
            <person name="Li M."/>
        </authorList>
    </citation>
    <scope>NUCLEOTIDE SEQUENCE [LARGE SCALE GENOMIC DNA]</scope>
    <source>
        <strain evidence="1">HyVt-570</strain>
    </source>
</reference>
<name>A0A7C4ZGW8_9DEIN</name>
<dbReference type="EMBL" id="DRPZ01000120">
    <property type="protein sequence ID" value="HGY09279.1"/>
    <property type="molecule type" value="Genomic_DNA"/>
</dbReference>
<proteinExistence type="predicted"/>
<gene>
    <name evidence="1" type="ORF">ENK37_04390</name>
</gene>
<organism evidence="1">
    <name type="scientific">Oceanithermus profundus</name>
    <dbReference type="NCBI Taxonomy" id="187137"/>
    <lineage>
        <taxon>Bacteria</taxon>
        <taxon>Thermotogati</taxon>
        <taxon>Deinococcota</taxon>
        <taxon>Deinococci</taxon>
        <taxon>Thermales</taxon>
        <taxon>Thermaceae</taxon>
        <taxon>Oceanithermus</taxon>
    </lineage>
</organism>
<dbReference type="Proteomes" id="UP000885759">
    <property type="component" value="Unassembled WGS sequence"/>
</dbReference>